<name>A0ABW6AH02_9BACT</name>
<evidence type="ECO:0000313" key="2">
    <source>
        <dbReference type="Proteomes" id="UP001597512"/>
    </source>
</evidence>
<organism evidence="1 2">
    <name type="scientific">Spirosoma flavum</name>
    <dbReference type="NCBI Taxonomy" id="2048557"/>
    <lineage>
        <taxon>Bacteria</taxon>
        <taxon>Pseudomonadati</taxon>
        <taxon>Bacteroidota</taxon>
        <taxon>Cytophagia</taxon>
        <taxon>Cytophagales</taxon>
        <taxon>Cytophagaceae</taxon>
        <taxon>Spirosoma</taxon>
    </lineage>
</organism>
<dbReference type="Proteomes" id="UP001597512">
    <property type="component" value="Unassembled WGS sequence"/>
</dbReference>
<reference evidence="2" key="1">
    <citation type="journal article" date="2019" name="Int. J. Syst. Evol. Microbiol.">
        <title>The Global Catalogue of Microorganisms (GCM) 10K type strain sequencing project: providing services to taxonomists for standard genome sequencing and annotation.</title>
        <authorList>
            <consortium name="The Broad Institute Genomics Platform"/>
            <consortium name="The Broad Institute Genome Sequencing Center for Infectious Disease"/>
            <person name="Wu L."/>
            <person name="Ma J."/>
        </authorList>
    </citation>
    <scope>NUCLEOTIDE SEQUENCE [LARGE SCALE GENOMIC DNA]</scope>
    <source>
        <strain evidence="2">KCTC 52490</strain>
    </source>
</reference>
<dbReference type="RefSeq" id="WP_381501284.1">
    <property type="nucleotide sequence ID" value="NZ_JBHUOM010000006.1"/>
</dbReference>
<gene>
    <name evidence="1" type="ORF">ACFS25_13125</name>
</gene>
<comment type="caution">
    <text evidence="1">The sequence shown here is derived from an EMBL/GenBank/DDBJ whole genome shotgun (WGS) entry which is preliminary data.</text>
</comment>
<dbReference type="EMBL" id="JBHUOM010000006">
    <property type="protein sequence ID" value="MFD2934731.1"/>
    <property type="molecule type" value="Genomic_DNA"/>
</dbReference>
<accession>A0ABW6AH02</accession>
<protein>
    <submittedName>
        <fullName evidence="1">Uncharacterized protein</fullName>
    </submittedName>
</protein>
<proteinExistence type="predicted"/>
<sequence length="41" mass="4339">MIATSQVISLGTGFSTLAFLGARQLLETSMEIFDLPPIVIG</sequence>
<keyword evidence="2" id="KW-1185">Reference proteome</keyword>
<evidence type="ECO:0000313" key="1">
    <source>
        <dbReference type="EMBL" id="MFD2934731.1"/>
    </source>
</evidence>